<name>A0A0F8XJ44_9ZZZZ</name>
<feature type="non-terminal residue" evidence="1">
    <location>
        <position position="362"/>
    </location>
</feature>
<evidence type="ECO:0000313" key="1">
    <source>
        <dbReference type="EMBL" id="KKK61110.1"/>
    </source>
</evidence>
<proteinExistence type="predicted"/>
<reference evidence="1" key="1">
    <citation type="journal article" date="2015" name="Nature">
        <title>Complex archaea that bridge the gap between prokaryotes and eukaryotes.</title>
        <authorList>
            <person name="Spang A."/>
            <person name="Saw J.H."/>
            <person name="Jorgensen S.L."/>
            <person name="Zaremba-Niedzwiedzka K."/>
            <person name="Martijn J."/>
            <person name="Lind A.E."/>
            <person name="van Eijk R."/>
            <person name="Schleper C."/>
            <person name="Guy L."/>
            <person name="Ettema T.J."/>
        </authorList>
    </citation>
    <scope>NUCLEOTIDE SEQUENCE</scope>
</reference>
<comment type="caution">
    <text evidence="1">The sequence shown here is derived from an EMBL/GenBank/DDBJ whole genome shotgun (WGS) entry which is preliminary data.</text>
</comment>
<protein>
    <submittedName>
        <fullName evidence="1">Uncharacterized protein</fullName>
    </submittedName>
</protein>
<accession>A0A0F8XJ44</accession>
<organism evidence="1">
    <name type="scientific">marine sediment metagenome</name>
    <dbReference type="NCBI Taxonomy" id="412755"/>
    <lineage>
        <taxon>unclassified sequences</taxon>
        <taxon>metagenomes</taxon>
        <taxon>ecological metagenomes</taxon>
    </lineage>
</organism>
<dbReference type="AlphaFoldDB" id="A0A0F8XJ44"/>
<gene>
    <name evidence="1" type="ORF">LCGC14_3017610</name>
</gene>
<feature type="non-terminal residue" evidence="1">
    <location>
        <position position="1"/>
    </location>
</feature>
<dbReference type="EMBL" id="LAZR01062637">
    <property type="protein sequence ID" value="KKK61110.1"/>
    <property type="molecule type" value="Genomic_DNA"/>
</dbReference>
<sequence>GDGPFDNVAELIYTFPNNNKKAIENISNDSILCIKDKNGKSMDDKPLFYIIDTKKKPTDEGFCRYRSFNYGGMEGIEGHDPNNEYRVHGIKMIRGLNIIKWNYGSMSAPGEPVRFTLPVDNIDAKPSVLYPKSGKWGQYRSHSGVGPDGRMAYMGGPGKIEAPKDKKGWGVWVALRDEKPVFTGVRVSGGHATWCGFDPDWYFVHISDKKKRNREWADAICAGNADGSVLKIIAQPFSRRREGKRVFRGIPRPNQSPDATKCWFHSSMLMDTNLNVGSFIVVFRRPHAPTALTYADGTLSFTPHKVSREVKNYRLYKRSDDQWRFVTQISAGENSHKLTTRGDYMLTALEWSALESDTSSPV</sequence>